<evidence type="ECO:0000256" key="12">
    <source>
        <dbReference type="PIRNR" id="PIRNR036936"/>
    </source>
</evidence>
<feature type="active site" description="For GATase activity" evidence="13">
    <location>
        <position position="197"/>
    </location>
</feature>
<dbReference type="PANTHER" id="PTHR21235:SF2">
    <property type="entry name" value="IMIDAZOLE GLYCEROL PHOSPHATE SYNTHASE HISHF"/>
    <property type="match status" value="1"/>
</dbReference>
<dbReference type="NCBIfam" id="TIGR01855">
    <property type="entry name" value="IMP_synth_hisH"/>
    <property type="match status" value="1"/>
</dbReference>
<evidence type="ECO:0000256" key="13">
    <source>
        <dbReference type="PIRSR" id="PIRSR036936-1"/>
    </source>
</evidence>
<dbReference type="Gene3D" id="3.40.50.880">
    <property type="match status" value="1"/>
</dbReference>
<dbReference type="InterPro" id="IPR017926">
    <property type="entry name" value="GATASE"/>
</dbReference>
<dbReference type="InterPro" id="IPR013785">
    <property type="entry name" value="Aldolase_TIM"/>
</dbReference>
<dbReference type="SUPFAM" id="SSF52317">
    <property type="entry name" value="Class I glutamine amidotransferase-like"/>
    <property type="match status" value="1"/>
</dbReference>
<dbReference type="AlphaFoldDB" id="A0A068SE11"/>
<keyword evidence="2 12" id="KW-0028">Amino-acid biosynthesis</keyword>
<feature type="active site" evidence="13">
    <location>
        <position position="405"/>
    </location>
</feature>
<dbReference type="InterPro" id="IPR029062">
    <property type="entry name" value="Class_I_gatase-like"/>
</dbReference>
<evidence type="ECO:0000256" key="10">
    <source>
        <dbReference type="ARBA" id="ARBA00055946"/>
    </source>
</evidence>
<dbReference type="CDD" id="cd01748">
    <property type="entry name" value="GATase1_IGP_Synthase"/>
    <property type="match status" value="1"/>
</dbReference>
<dbReference type="InterPro" id="IPR004651">
    <property type="entry name" value="HisF"/>
</dbReference>
<dbReference type="UniPathway" id="UPA00031">
    <property type="reaction ID" value="UER00010"/>
</dbReference>
<reference evidence="17" key="1">
    <citation type="submission" date="2013-08" db="EMBL/GenBank/DDBJ databases">
        <title>Gene expansion shapes genome architecture in the human pathogen Lichtheimia corymbifera: an evolutionary genomics analysis in the ancient terrestrial Mucorales (Mucoromycotina).</title>
        <authorList>
            <person name="Schwartze V.U."/>
            <person name="Winter S."/>
            <person name="Shelest E."/>
            <person name="Marcet-Houben M."/>
            <person name="Horn F."/>
            <person name="Wehner S."/>
            <person name="Hoffmann K."/>
            <person name="Riege K."/>
            <person name="Sammeth M."/>
            <person name="Nowrousian M."/>
            <person name="Valiante V."/>
            <person name="Linde J."/>
            <person name="Jacobsen I.D."/>
            <person name="Marz M."/>
            <person name="Brakhage A.A."/>
            <person name="Gabaldon T."/>
            <person name="Bocker S."/>
            <person name="Voigt K."/>
        </authorList>
    </citation>
    <scope>NUCLEOTIDE SEQUENCE [LARGE SCALE GENOMIC DNA]</scope>
    <source>
        <strain evidence="17">FSU 9682</strain>
    </source>
</reference>
<feature type="domain" description="Glutamine amidotransferase" evidence="16">
    <location>
        <begin position="7"/>
        <end position="202"/>
    </location>
</feature>
<organism evidence="17 18">
    <name type="scientific">Lichtheimia corymbifera JMRC:FSU:9682</name>
    <dbReference type="NCBI Taxonomy" id="1263082"/>
    <lineage>
        <taxon>Eukaryota</taxon>
        <taxon>Fungi</taxon>
        <taxon>Fungi incertae sedis</taxon>
        <taxon>Mucoromycota</taxon>
        <taxon>Mucoromycotina</taxon>
        <taxon>Mucoromycetes</taxon>
        <taxon>Mucorales</taxon>
        <taxon>Lichtheimiaceae</taxon>
        <taxon>Lichtheimia</taxon>
    </lineage>
</organism>
<dbReference type="Pfam" id="PF00977">
    <property type="entry name" value="His_biosynth"/>
    <property type="match status" value="1"/>
</dbReference>
<comment type="function">
    <text evidence="10 12">IGPS catalyzes the conversion of PRFAR and glutamine to IGP, AICAR and glutamate. The glutaminase domain produces the ammonia necessary for the cyclase domain to produce IGP and AICAR from PRFAR. The ammonia is channeled to the active site of the cyclase domain.</text>
</comment>
<dbReference type="STRING" id="1263082.A0A068SE11"/>
<name>A0A068SE11_9FUNG</name>
<feature type="region of interest" description="PRFAR binding" evidence="14">
    <location>
        <begin position="501"/>
        <end position="502"/>
    </location>
</feature>
<feature type="region of interest" description="PRFAR binding" evidence="14">
    <location>
        <begin position="365"/>
        <end position="366"/>
    </location>
</feature>
<comment type="catalytic activity">
    <reaction evidence="9 12">
        <text>L-glutamine + H2O = L-glutamate + NH4(+)</text>
        <dbReference type="Rhea" id="RHEA:15889"/>
        <dbReference type="ChEBI" id="CHEBI:15377"/>
        <dbReference type="ChEBI" id="CHEBI:28938"/>
        <dbReference type="ChEBI" id="CHEBI:29985"/>
        <dbReference type="ChEBI" id="CHEBI:58359"/>
        <dbReference type="EC" id="3.5.1.2"/>
    </reaction>
</comment>
<keyword evidence="18" id="KW-1185">Reference proteome</keyword>
<dbReference type="GO" id="GO:0004359">
    <property type="term" value="F:glutaminase activity"/>
    <property type="evidence" value="ECO:0007669"/>
    <property type="project" value="UniProtKB-EC"/>
</dbReference>
<dbReference type="HAMAP" id="MF_00278">
    <property type="entry name" value="HisH"/>
    <property type="match status" value="1"/>
</dbReference>
<evidence type="ECO:0000256" key="1">
    <source>
        <dbReference type="ARBA" id="ARBA00005091"/>
    </source>
</evidence>
<dbReference type="InterPro" id="IPR011060">
    <property type="entry name" value="RibuloseP-bd_barrel"/>
</dbReference>
<dbReference type="FunFam" id="3.40.50.880:FF:000039">
    <property type="entry name" value="Imidazole glycerol phosphate synthase hisHF"/>
    <property type="match status" value="1"/>
</dbReference>
<dbReference type="GO" id="GO:0000105">
    <property type="term" value="P:L-histidine biosynthetic process"/>
    <property type="evidence" value="ECO:0007669"/>
    <property type="project" value="UniProtKB-UniRule"/>
</dbReference>
<dbReference type="GO" id="GO:0016829">
    <property type="term" value="F:lyase activity"/>
    <property type="evidence" value="ECO:0007669"/>
    <property type="project" value="UniProtKB-KW"/>
</dbReference>
<feature type="active site" evidence="13">
    <location>
        <position position="246"/>
    </location>
</feature>
<dbReference type="FunFam" id="3.20.20.70:FF:000094">
    <property type="entry name" value="Imidazole glycerol phosphate synthase hisHF"/>
    <property type="match status" value="1"/>
</dbReference>
<feature type="region of interest" description="PRFAR binding" evidence="14">
    <location>
        <begin position="524"/>
        <end position="525"/>
    </location>
</feature>
<evidence type="ECO:0000256" key="14">
    <source>
        <dbReference type="PIRSR" id="PIRSR036936-2"/>
    </source>
</evidence>
<evidence type="ECO:0000256" key="11">
    <source>
        <dbReference type="ARBA" id="ARBA00061106"/>
    </source>
</evidence>
<gene>
    <name evidence="17" type="ORF">LCOR_11043.1</name>
</gene>
<evidence type="ECO:0000256" key="9">
    <source>
        <dbReference type="ARBA" id="ARBA00049534"/>
    </source>
</evidence>
<comment type="similarity">
    <text evidence="11 12">In the C-terminal section; belongs to the HisA/HisF family.</text>
</comment>
<protein>
    <recommendedName>
        <fullName evidence="12">Imidazole glycerol phosphate synthase hisHF</fullName>
    </recommendedName>
    <domain>
        <recommendedName>
            <fullName evidence="12">Glutaminase</fullName>
            <ecNumber evidence="12">3.5.1.2</ecNumber>
        </recommendedName>
    </domain>
    <domain>
        <recommendedName>
            <fullName evidence="12">Cyclase</fullName>
        </recommendedName>
    </domain>
</protein>
<evidence type="ECO:0000256" key="2">
    <source>
        <dbReference type="ARBA" id="ARBA00022605"/>
    </source>
</evidence>
<dbReference type="CDD" id="cd04731">
    <property type="entry name" value="HisF"/>
    <property type="match status" value="1"/>
</dbReference>
<dbReference type="VEuPathDB" id="FungiDB:LCOR_11043.1"/>
<evidence type="ECO:0000256" key="15">
    <source>
        <dbReference type="RuleBase" id="RU003657"/>
    </source>
</evidence>
<comment type="catalytic activity">
    <reaction evidence="8 12">
        <text>5-[(5-phospho-1-deoxy-D-ribulos-1-ylimino)methylamino]-1-(5-phospho-beta-D-ribosyl)imidazole-4-carboxamide + L-glutamine = D-erythro-1-(imidazol-4-yl)glycerol 3-phosphate + 5-amino-1-(5-phospho-beta-D-ribosyl)imidazole-4-carboxamide + L-glutamate + H(+)</text>
        <dbReference type="Rhea" id="RHEA:24793"/>
        <dbReference type="ChEBI" id="CHEBI:15378"/>
        <dbReference type="ChEBI" id="CHEBI:29985"/>
        <dbReference type="ChEBI" id="CHEBI:58278"/>
        <dbReference type="ChEBI" id="CHEBI:58359"/>
        <dbReference type="ChEBI" id="CHEBI:58475"/>
        <dbReference type="ChEBI" id="CHEBI:58525"/>
        <dbReference type="EC" id="4.3.2.10"/>
    </reaction>
</comment>
<dbReference type="Pfam" id="PF00117">
    <property type="entry name" value="GATase"/>
    <property type="match status" value="1"/>
</dbReference>
<dbReference type="Gene3D" id="3.20.20.70">
    <property type="entry name" value="Aldolase class I"/>
    <property type="match status" value="1"/>
</dbReference>
<keyword evidence="7 12" id="KW-0511">Multifunctional enzyme</keyword>
<dbReference type="PROSITE" id="PS51273">
    <property type="entry name" value="GATASE_TYPE_1"/>
    <property type="match status" value="1"/>
</dbReference>
<feature type="region of interest" description="PRFAR binding" evidence="14">
    <location>
        <begin position="403"/>
        <end position="405"/>
    </location>
</feature>
<comment type="similarity">
    <text evidence="15">Belongs to the HisA/HisF family.</text>
</comment>
<evidence type="ECO:0000313" key="18">
    <source>
        <dbReference type="Proteomes" id="UP000027586"/>
    </source>
</evidence>
<evidence type="ECO:0000313" key="17">
    <source>
        <dbReference type="EMBL" id="CDH60255.1"/>
    </source>
</evidence>
<evidence type="ECO:0000259" key="16">
    <source>
        <dbReference type="Pfam" id="PF00117"/>
    </source>
</evidence>
<evidence type="ECO:0000256" key="4">
    <source>
        <dbReference type="ARBA" id="ARBA00022962"/>
    </source>
</evidence>
<dbReference type="OrthoDB" id="10254903at2759"/>
<comment type="caution">
    <text evidence="17">The sequence shown here is derived from an EMBL/GenBank/DDBJ whole genome shotgun (WGS) entry which is preliminary data.</text>
</comment>
<dbReference type="InterPro" id="IPR010139">
    <property type="entry name" value="Imidazole-glycPsynth_HisH"/>
</dbReference>
<dbReference type="NCBIfam" id="TIGR00735">
    <property type="entry name" value="hisF"/>
    <property type="match status" value="1"/>
</dbReference>
<keyword evidence="6 12" id="KW-0456">Lyase</keyword>
<proteinExistence type="inferred from homology"/>
<dbReference type="GO" id="GO:0000107">
    <property type="term" value="F:imidazoleglycerol-phosphate synthase activity"/>
    <property type="evidence" value="ECO:0007669"/>
    <property type="project" value="UniProtKB-UniRule"/>
</dbReference>
<dbReference type="InterPro" id="IPR050064">
    <property type="entry name" value="IGPS_HisA/HisF"/>
</dbReference>
<evidence type="ECO:0000256" key="5">
    <source>
        <dbReference type="ARBA" id="ARBA00023102"/>
    </source>
</evidence>
<evidence type="ECO:0000256" key="3">
    <source>
        <dbReference type="ARBA" id="ARBA00022801"/>
    </source>
</evidence>
<evidence type="ECO:0000256" key="8">
    <source>
        <dbReference type="ARBA" id="ARBA00047838"/>
    </source>
</evidence>
<feature type="active site" description="For GATase activity" evidence="13">
    <location>
        <position position="82"/>
    </location>
</feature>
<feature type="binding site" description="covalent" evidence="14">
    <location>
        <position position="82"/>
    </location>
    <ligand>
        <name>L-glutamine</name>
        <dbReference type="ChEBI" id="CHEBI:58359"/>
    </ligand>
</feature>
<dbReference type="Proteomes" id="UP000027586">
    <property type="component" value="Unassembled WGS sequence"/>
</dbReference>
<accession>A0A068SE11</accession>
<keyword evidence="4 12" id="KW-0315">Glutamine amidotransferase</keyword>
<evidence type="ECO:0000256" key="7">
    <source>
        <dbReference type="ARBA" id="ARBA00023268"/>
    </source>
</evidence>
<comment type="pathway">
    <text evidence="1 12">Amino-acid biosynthesis; L-histidine biosynthesis; L-histidine from 5-phospho-alpha-D-ribose 1-diphosphate: step 5/9.</text>
</comment>
<dbReference type="InterPro" id="IPR006062">
    <property type="entry name" value="His_biosynth"/>
</dbReference>
<evidence type="ECO:0000256" key="6">
    <source>
        <dbReference type="ARBA" id="ARBA00023239"/>
    </source>
</evidence>
<feature type="binding site" evidence="14">
    <location>
        <position position="333"/>
    </location>
    <ligand>
        <name>substrate</name>
    </ligand>
</feature>
<keyword evidence="5 12" id="KW-0368">Histidine biosynthesis</keyword>
<dbReference type="PANTHER" id="PTHR21235">
    <property type="entry name" value="IMIDAZOLE GLYCEROL PHOSPHATE SYNTHASE SUBUNIT HISF/H IGP SYNTHASE SUBUNIT HISF/H"/>
    <property type="match status" value="1"/>
</dbReference>
<dbReference type="EC" id="3.5.1.2" evidence="12"/>
<dbReference type="SUPFAM" id="SSF51366">
    <property type="entry name" value="Ribulose-phoshate binding barrel"/>
    <property type="match status" value="1"/>
</dbReference>
<sequence length="555" mass="60774">MTAGLYMLDYGAGNVRSLVNAVNRLGYEIEFVKDPSDILKAQKLIFPGVGAFGHAMEALNSKGYSEPLKQYIASGRPFMGICVGMQSLFEGSDESDIPGLGVIPGIVKQFNKETKAVPHMGWNASQILKTQPTQAEEQQQQSISYSINEESSYYFVHSYAVPYDEKVKDWTLTTTQYGDEVFVSSVQKGNVFATQFHPEKSGFAGLRVLRSFLTGSGIVDESTVMIKEPEIYKHDRLGKRIIACLDVRSNDAGDLVVTKGDQYDVREKSGDNDVRNLGKPVDLARRYFEEGADEVTFLNITSFRNCPLGDLPMLEVLRRTSETVFVPLTIGGGIRDVVDPDGTVHPAFEVAGEYFRSGADKVSIGSDAVYAAEKYYANGGQKDGTTAIETIAKAYGAQAVVISVDPRRVYVKDPSETIHHVVKNSQAGPNGEQYCWYQCTVKGGREGRDLDVRQLVIACEALGAGEILLNCMDRDGTNSGYELELINDVKAAVKIPVIASSGAGCVEHFDQVFEKTNVEAALAAGIFHRREVPIQDVKKHLAKCNVNCRALDPVL</sequence>
<keyword evidence="3 12" id="KW-0378">Hydrolase</keyword>
<dbReference type="EMBL" id="CBTN010000086">
    <property type="protein sequence ID" value="CDH60255.1"/>
    <property type="molecule type" value="Genomic_DNA"/>
</dbReference>
<feature type="active site" description="For GATase activity" evidence="13">
    <location>
        <position position="199"/>
    </location>
</feature>
<dbReference type="InterPro" id="IPR014640">
    <property type="entry name" value="IGPS_HisHF"/>
</dbReference>
<feature type="binding site" evidence="14">
    <location>
        <position position="470"/>
    </location>
    <ligand>
        <name>substrate</name>
    </ligand>
</feature>
<dbReference type="PIRSF" id="PIRSF036936">
    <property type="entry name" value="IGPS_HisHF"/>
    <property type="match status" value="1"/>
</dbReference>
<feature type="region of interest" description="PRFAR binding" evidence="14">
    <location>
        <begin position="475"/>
        <end position="476"/>
    </location>
</feature>